<name>A0A6B9VC99_ARAHY</name>
<evidence type="ECO:0000256" key="1">
    <source>
        <dbReference type="SAM" id="MobiDB-lite"/>
    </source>
</evidence>
<feature type="compositionally biased region" description="Basic and acidic residues" evidence="1">
    <location>
        <begin position="10"/>
        <end position="26"/>
    </location>
</feature>
<feature type="region of interest" description="Disordered" evidence="1">
    <location>
        <begin position="1"/>
        <end position="70"/>
    </location>
</feature>
<organism evidence="2 3">
    <name type="scientific">Arachis hypogaea</name>
    <name type="common">Peanut</name>
    <dbReference type="NCBI Taxonomy" id="3818"/>
    <lineage>
        <taxon>Eukaryota</taxon>
        <taxon>Viridiplantae</taxon>
        <taxon>Streptophyta</taxon>
        <taxon>Embryophyta</taxon>
        <taxon>Tracheophyta</taxon>
        <taxon>Spermatophyta</taxon>
        <taxon>Magnoliopsida</taxon>
        <taxon>eudicotyledons</taxon>
        <taxon>Gunneridae</taxon>
        <taxon>Pentapetalae</taxon>
        <taxon>rosids</taxon>
        <taxon>fabids</taxon>
        <taxon>Fabales</taxon>
        <taxon>Fabaceae</taxon>
        <taxon>Papilionoideae</taxon>
        <taxon>50 kb inversion clade</taxon>
        <taxon>dalbergioids sensu lato</taxon>
        <taxon>Dalbergieae</taxon>
        <taxon>Pterocarpus clade</taxon>
        <taxon>Arachis</taxon>
    </lineage>
</organism>
<proteinExistence type="predicted"/>
<evidence type="ECO:0000313" key="3">
    <source>
        <dbReference type="Proteomes" id="UP000464620"/>
    </source>
</evidence>
<sequence>MAQAQPSSIKIEKPSSGHVKKVEHVAKASATAPKAPVSIKPPPKKINEKSQNKKNNSKGQQAGNKGGQNK</sequence>
<evidence type="ECO:0000313" key="2">
    <source>
        <dbReference type="EMBL" id="QHN78787.1"/>
    </source>
</evidence>
<gene>
    <name evidence="2" type="ORF">DS421_19g664400</name>
</gene>
<dbReference type="Gramene" id="arahy.Tifrunner.gnm2.ann2.Ah19g437800.1">
    <property type="protein sequence ID" value="arahy.Tifrunner.gnm2.ann2.Ah19g437800.1-CDS"/>
    <property type="gene ID" value="arahy.Tifrunner.gnm2.ann2.Ah19g437800"/>
</dbReference>
<dbReference type="EMBL" id="CP031001">
    <property type="protein sequence ID" value="QHN78787.1"/>
    <property type="molecule type" value="Genomic_DNA"/>
</dbReference>
<accession>A0A6B9VC99</accession>
<feature type="compositionally biased region" description="Low complexity" evidence="1">
    <location>
        <begin position="53"/>
        <end position="63"/>
    </location>
</feature>
<dbReference type="Proteomes" id="UP000464620">
    <property type="component" value="Chromosome B09"/>
</dbReference>
<protein>
    <submittedName>
        <fullName evidence="2">Uncharacterized protein</fullName>
    </submittedName>
</protein>
<dbReference type="AlphaFoldDB" id="A0A6B9VC99"/>
<reference evidence="2 3" key="1">
    <citation type="submission" date="2020-01" db="EMBL/GenBank/DDBJ databases">
        <title>Genome sequence of Arachis hypogaea, cultivar Shitouqi.</title>
        <authorList>
            <person name="Zhuang W."/>
            <person name="Chen H."/>
            <person name="Varshney R."/>
            <person name="Wang D."/>
            <person name="Ming R."/>
        </authorList>
    </citation>
    <scope>NUCLEOTIDE SEQUENCE [LARGE SCALE GENOMIC DNA]</scope>
    <source>
        <tissue evidence="2">Young leaf</tissue>
    </source>
</reference>